<feature type="signal peptide" evidence="2">
    <location>
        <begin position="1"/>
        <end position="22"/>
    </location>
</feature>
<feature type="compositionally biased region" description="Polar residues" evidence="1">
    <location>
        <begin position="28"/>
        <end position="37"/>
    </location>
</feature>
<protein>
    <submittedName>
        <fullName evidence="3">Putative secreted protein</fullName>
    </submittedName>
</protein>
<evidence type="ECO:0000256" key="2">
    <source>
        <dbReference type="SAM" id="SignalP"/>
    </source>
</evidence>
<name>A0A2M4B5N7_9DIPT</name>
<feature type="compositionally biased region" description="Basic and acidic residues" evidence="1">
    <location>
        <begin position="50"/>
        <end position="60"/>
    </location>
</feature>
<dbReference type="AlphaFoldDB" id="A0A2M4B5N7"/>
<evidence type="ECO:0000256" key="1">
    <source>
        <dbReference type="SAM" id="MobiDB-lite"/>
    </source>
</evidence>
<reference evidence="3" key="1">
    <citation type="submission" date="2018-01" db="EMBL/GenBank/DDBJ databases">
        <title>An insight into the sialome of Amazonian anophelines.</title>
        <authorList>
            <person name="Ribeiro J.M."/>
            <person name="Scarpassa V."/>
            <person name="Calvo E."/>
        </authorList>
    </citation>
    <scope>NUCLEOTIDE SEQUENCE</scope>
    <source>
        <tissue evidence="3">Salivary glands</tissue>
    </source>
</reference>
<keyword evidence="2" id="KW-0732">Signal</keyword>
<accession>A0A2M4B5N7</accession>
<feature type="region of interest" description="Disordered" evidence="1">
    <location>
        <begin position="23"/>
        <end position="119"/>
    </location>
</feature>
<organism evidence="3">
    <name type="scientific">Anopheles triannulatus</name>
    <dbReference type="NCBI Taxonomy" id="58253"/>
    <lineage>
        <taxon>Eukaryota</taxon>
        <taxon>Metazoa</taxon>
        <taxon>Ecdysozoa</taxon>
        <taxon>Arthropoda</taxon>
        <taxon>Hexapoda</taxon>
        <taxon>Insecta</taxon>
        <taxon>Pterygota</taxon>
        <taxon>Neoptera</taxon>
        <taxon>Endopterygota</taxon>
        <taxon>Diptera</taxon>
        <taxon>Nematocera</taxon>
        <taxon>Culicoidea</taxon>
        <taxon>Culicidae</taxon>
        <taxon>Anophelinae</taxon>
        <taxon>Anopheles</taxon>
    </lineage>
</organism>
<proteinExistence type="predicted"/>
<dbReference type="EMBL" id="GGFK01015048">
    <property type="protein sequence ID" value="MBW48369.1"/>
    <property type="molecule type" value="Transcribed_RNA"/>
</dbReference>
<evidence type="ECO:0000313" key="3">
    <source>
        <dbReference type="EMBL" id="MBW48369.1"/>
    </source>
</evidence>
<feature type="chain" id="PRO_5014720867" evidence="2">
    <location>
        <begin position="23"/>
        <end position="119"/>
    </location>
</feature>
<sequence length="119" mass="13167">MECHVHFAYIFILRFIIQSSTSTTTTTLAHRSSNSQHGGMIEIVSSGPRDTNDRPTDRPTELAPTQPHSLLYCSTPGVRGRWRRHRAGAVPSPLPETGANERTNKRTSASSPRTRIGEV</sequence>